<dbReference type="RefSeq" id="WP_117625855.1">
    <property type="nucleotide sequence ID" value="NZ_CATYQV010000116.1"/>
</dbReference>
<gene>
    <name evidence="2" type="ORF">DW839_15535</name>
</gene>
<dbReference type="AlphaFoldDB" id="A0A414AUN8"/>
<evidence type="ECO:0000313" key="2">
    <source>
        <dbReference type="EMBL" id="RHC55323.1"/>
    </source>
</evidence>
<sequence length="61" mass="6442">MIGNIKWKKTAARWFAGEESGQGLVEYALILLLIAVAVSAGLRGIGPAVAGDFDRARDALN</sequence>
<protein>
    <submittedName>
        <fullName evidence="2">Flp family type IVb pilin</fullName>
    </submittedName>
</protein>
<organism evidence="2 3">
    <name type="scientific">Enterocloster bolteae</name>
    <dbReference type="NCBI Taxonomy" id="208479"/>
    <lineage>
        <taxon>Bacteria</taxon>
        <taxon>Bacillati</taxon>
        <taxon>Bacillota</taxon>
        <taxon>Clostridia</taxon>
        <taxon>Lachnospirales</taxon>
        <taxon>Lachnospiraceae</taxon>
        <taxon>Enterocloster</taxon>
    </lineage>
</organism>
<proteinExistence type="predicted"/>
<dbReference type="Proteomes" id="UP000283975">
    <property type="component" value="Unassembled WGS sequence"/>
</dbReference>
<accession>A0A414AUN8</accession>
<keyword evidence="1" id="KW-1133">Transmembrane helix</keyword>
<feature type="transmembrane region" description="Helical" evidence="1">
    <location>
        <begin position="24"/>
        <end position="45"/>
    </location>
</feature>
<dbReference type="EMBL" id="QSHZ01000015">
    <property type="protein sequence ID" value="RHC55323.1"/>
    <property type="molecule type" value="Genomic_DNA"/>
</dbReference>
<evidence type="ECO:0000313" key="3">
    <source>
        <dbReference type="Proteomes" id="UP000283975"/>
    </source>
</evidence>
<evidence type="ECO:0000256" key="1">
    <source>
        <dbReference type="SAM" id="Phobius"/>
    </source>
</evidence>
<name>A0A414AUN8_9FIRM</name>
<comment type="caution">
    <text evidence="2">The sequence shown here is derived from an EMBL/GenBank/DDBJ whole genome shotgun (WGS) entry which is preliminary data.</text>
</comment>
<reference evidence="2 3" key="1">
    <citation type="submission" date="2018-08" db="EMBL/GenBank/DDBJ databases">
        <title>A genome reference for cultivated species of the human gut microbiota.</title>
        <authorList>
            <person name="Zou Y."/>
            <person name="Xue W."/>
            <person name="Luo G."/>
        </authorList>
    </citation>
    <scope>NUCLEOTIDE SEQUENCE [LARGE SCALE GENOMIC DNA]</scope>
    <source>
        <strain evidence="2 3">AM35-14</strain>
    </source>
</reference>
<keyword evidence="1" id="KW-0472">Membrane</keyword>
<keyword evidence="1" id="KW-0812">Transmembrane</keyword>